<accession>A0ABP9CZ81</accession>
<dbReference type="RefSeq" id="WP_345368563.1">
    <property type="nucleotide sequence ID" value="NZ_BAABJX010000005.1"/>
</dbReference>
<keyword evidence="1" id="KW-0812">Transmembrane</keyword>
<feature type="transmembrane region" description="Helical" evidence="1">
    <location>
        <begin position="190"/>
        <end position="208"/>
    </location>
</feature>
<organism evidence="3 4">
    <name type="scientific">Algivirga pacifica</name>
    <dbReference type="NCBI Taxonomy" id="1162670"/>
    <lineage>
        <taxon>Bacteria</taxon>
        <taxon>Pseudomonadati</taxon>
        <taxon>Bacteroidota</taxon>
        <taxon>Cytophagia</taxon>
        <taxon>Cytophagales</taxon>
        <taxon>Flammeovirgaceae</taxon>
        <taxon>Algivirga</taxon>
    </lineage>
</organism>
<dbReference type="Proteomes" id="UP001500298">
    <property type="component" value="Unassembled WGS sequence"/>
</dbReference>
<protein>
    <recommendedName>
        <fullName evidence="2">Type I restriction enzyme R protein N-terminal domain-containing protein</fullName>
    </recommendedName>
</protein>
<gene>
    <name evidence="3" type="ORF">GCM10023331_02140</name>
</gene>
<evidence type="ECO:0000259" key="2">
    <source>
        <dbReference type="Pfam" id="PF13588"/>
    </source>
</evidence>
<evidence type="ECO:0000313" key="4">
    <source>
        <dbReference type="Proteomes" id="UP001500298"/>
    </source>
</evidence>
<evidence type="ECO:0000313" key="3">
    <source>
        <dbReference type="EMBL" id="GAA4821400.1"/>
    </source>
</evidence>
<keyword evidence="4" id="KW-1185">Reference proteome</keyword>
<feature type="transmembrane region" description="Helical" evidence="1">
    <location>
        <begin position="268"/>
        <end position="285"/>
    </location>
</feature>
<name>A0ABP9CZ81_9BACT</name>
<evidence type="ECO:0000256" key="1">
    <source>
        <dbReference type="SAM" id="Phobius"/>
    </source>
</evidence>
<dbReference type="InterPro" id="IPR029464">
    <property type="entry name" value="HSDR_N"/>
</dbReference>
<keyword evidence="1" id="KW-1133">Transmembrane helix</keyword>
<dbReference type="Pfam" id="PF13588">
    <property type="entry name" value="HSDR_N_2"/>
    <property type="match status" value="1"/>
</dbReference>
<feature type="domain" description="Type I restriction enzyme R protein N-terminal" evidence="2">
    <location>
        <begin position="36"/>
        <end position="152"/>
    </location>
</feature>
<proteinExistence type="predicted"/>
<feature type="transmembrane region" description="Helical" evidence="1">
    <location>
        <begin position="236"/>
        <end position="256"/>
    </location>
</feature>
<feature type="transmembrane region" description="Helical" evidence="1">
    <location>
        <begin position="305"/>
        <end position="330"/>
    </location>
</feature>
<sequence length="349" mass="40856">MGYQQKAIKDRIIYLNRRENSITYLDAQKTRSLNNPEERVQLNTFLSLIYDYNYPVERIKVCQLVKMGSASKEADIVVYSDDACQSPFIIVECKKQGVSAQVFEEAIEQGFSYASATLAKYVWTTDGHNNAYYEVWPHAIGERKQNQLSNIPAYQEDTSLKFKVKKQTRKLFRTTPGKTAPLKRLFQQPLFLQAFSYALLFVLFLTIYSKMSVMHFPEFYQLTKSYWPKYGIDFRWIYNIINFMAAGSTILLAMQLNFIPLAVKPGKTTWVLLSTMLYIPVWFVGSEFRGAWWNWQHYSDMSHQTWIYLQPALSALPIQMILLVGLVWIAEYQHKHHQKSVQARKVVRR</sequence>
<comment type="caution">
    <text evidence="3">The sequence shown here is derived from an EMBL/GenBank/DDBJ whole genome shotgun (WGS) entry which is preliminary data.</text>
</comment>
<keyword evidence="1" id="KW-0472">Membrane</keyword>
<reference evidence="4" key="1">
    <citation type="journal article" date="2019" name="Int. J. Syst. Evol. Microbiol.">
        <title>The Global Catalogue of Microorganisms (GCM) 10K type strain sequencing project: providing services to taxonomists for standard genome sequencing and annotation.</title>
        <authorList>
            <consortium name="The Broad Institute Genomics Platform"/>
            <consortium name="The Broad Institute Genome Sequencing Center for Infectious Disease"/>
            <person name="Wu L."/>
            <person name="Ma J."/>
        </authorList>
    </citation>
    <scope>NUCLEOTIDE SEQUENCE [LARGE SCALE GENOMIC DNA]</scope>
    <source>
        <strain evidence="4">JCM 18326</strain>
    </source>
</reference>
<dbReference type="EMBL" id="BAABJX010000005">
    <property type="protein sequence ID" value="GAA4821400.1"/>
    <property type="molecule type" value="Genomic_DNA"/>
</dbReference>